<dbReference type="EMBL" id="PDXA01000002">
    <property type="protein sequence ID" value="RYN60929.1"/>
    <property type="molecule type" value="Genomic_DNA"/>
</dbReference>
<accession>A0A4V1WPI2</accession>
<gene>
    <name evidence="3" type="ORF">AA0114_g911</name>
</gene>
<evidence type="ECO:0000256" key="1">
    <source>
        <dbReference type="SAM" id="MobiDB-lite"/>
    </source>
</evidence>
<feature type="compositionally biased region" description="Basic residues" evidence="1">
    <location>
        <begin position="7"/>
        <end position="23"/>
    </location>
</feature>
<dbReference type="Pfam" id="PF20253">
    <property type="entry name" value="DUF6604"/>
    <property type="match status" value="1"/>
</dbReference>
<organism evidence="3 4">
    <name type="scientific">Alternaria tenuissima</name>
    <dbReference type="NCBI Taxonomy" id="119927"/>
    <lineage>
        <taxon>Eukaryota</taxon>
        <taxon>Fungi</taxon>
        <taxon>Dikarya</taxon>
        <taxon>Ascomycota</taxon>
        <taxon>Pezizomycotina</taxon>
        <taxon>Dothideomycetes</taxon>
        <taxon>Pleosporomycetidae</taxon>
        <taxon>Pleosporales</taxon>
        <taxon>Pleosporineae</taxon>
        <taxon>Pleosporaceae</taxon>
        <taxon>Alternaria</taxon>
        <taxon>Alternaria sect. Alternaria</taxon>
        <taxon>Alternaria alternata complex</taxon>
    </lineage>
</organism>
<proteinExistence type="predicted"/>
<dbReference type="PANTHER" id="PTHR38795:SF1">
    <property type="entry name" value="DUF6604 DOMAIN-CONTAINING PROTEIN"/>
    <property type="match status" value="1"/>
</dbReference>
<reference evidence="4" key="1">
    <citation type="journal article" date="2019" name="bioRxiv">
        <title>Genomics, evolutionary history and diagnostics of the Alternaria alternata species group including apple and Asian pear pathotypes.</title>
        <authorList>
            <person name="Armitage A.D."/>
            <person name="Cockerton H.M."/>
            <person name="Sreenivasaprasad S."/>
            <person name="Woodhall J.W."/>
            <person name="Lane C.R."/>
            <person name="Harrison R.J."/>
            <person name="Clarkson J.P."/>
        </authorList>
    </citation>
    <scope>NUCLEOTIDE SEQUENCE [LARGE SCALE GENOMIC DNA]</scope>
    <source>
        <strain evidence="4">FERA 1082</strain>
    </source>
</reference>
<feature type="domain" description="DUF6604" evidence="2">
    <location>
        <begin position="6"/>
        <end position="170"/>
    </location>
</feature>
<feature type="region of interest" description="Disordered" evidence="1">
    <location>
        <begin position="117"/>
        <end position="136"/>
    </location>
</feature>
<name>A0A4V1WPI2_9PLEO</name>
<dbReference type="InterPro" id="IPR046539">
    <property type="entry name" value="DUF6604"/>
</dbReference>
<dbReference type="Proteomes" id="UP000292402">
    <property type="component" value="Unassembled WGS sequence"/>
</dbReference>
<protein>
    <recommendedName>
        <fullName evidence="2">DUF6604 domain-containing protein</fullName>
    </recommendedName>
</protein>
<evidence type="ECO:0000313" key="3">
    <source>
        <dbReference type="EMBL" id="RYN60929.1"/>
    </source>
</evidence>
<dbReference type="AlphaFoldDB" id="A0A4V1WPI2"/>
<sequence length="182" mass="19961">MKDQKQQKPKSKSKKGAKGRGKQKATGGSSSTVYQLGVSDFVPMAEAIAKAGEQAESEIMVPVALCWHFSRAIQTRRRVSQWYKARVNGDTKSDLRHEYFIKVLEDTFASLKPFLGTGGPEPAQNHVSGTTTSGLSSRDRLAGLTVDELAAVADEEDIAEDTLSEFSGVKFEEVEEDKEDDF</sequence>
<dbReference type="PANTHER" id="PTHR38795">
    <property type="entry name" value="DUF6604 DOMAIN-CONTAINING PROTEIN"/>
    <property type="match status" value="1"/>
</dbReference>
<evidence type="ECO:0000259" key="2">
    <source>
        <dbReference type="Pfam" id="PF20253"/>
    </source>
</evidence>
<feature type="region of interest" description="Disordered" evidence="1">
    <location>
        <begin position="1"/>
        <end position="31"/>
    </location>
</feature>
<feature type="compositionally biased region" description="Polar residues" evidence="1">
    <location>
        <begin position="125"/>
        <end position="136"/>
    </location>
</feature>
<comment type="caution">
    <text evidence="3">The sequence shown here is derived from an EMBL/GenBank/DDBJ whole genome shotgun (WGS) entry which is preliminary data.</text>
</comment>
<evidence type="ECO:0000313" key="4">
    <source>
        <dbReference type="Proteomes" id="UP000292402"/>
    </source>
</evidence>